<proteinExistence type="predicted"/>
<dbReference type="FunFam" id="3.30.160.60:FF:002343">
    <property type="entry name" value="Zinc finger protein 33A"/>
    <property type="match status" value="1"/>
</dbReference>
<dbReference type="PROSITE" id="PS00028">
    <property type="entry name" value="ZINC_FINGER_C2H2_1"/>
    <property type="match status" value="4"/>
</dbReference>
<protein>
    <submittedName>
        <fullName evidence="8">Zinc-responsive transcriptional regulator ZAP1</fullName>
    </submittedName>
</protein>
<dbReference type="GO" id="GO:0000978">
    <property type="term" value="F:RNA polymerase II cis-regulatory region sequence-specific DNA binding"/>
    <property type="evidence" value="ECO:0007669"/>
    <property type="project" value="TreeGrafter"/>
</dbReference>
<dbReference type="GO" id="GO:0045944">
    <property type="term" value="P:positive regulation of transcription by RNA polymerase II"/>
    <property type="evidence" value="ECO:0007669"/>
    <property type="project" value="UniProtKB-ARBA"/>
</dbReference>
<feature type="region of interest" description="Disordered" evidence="6">
    <location>
        <begin position="353"/>
        <end position="386"/>
    </location>
</feature>
<dbReference type="EMBL" id="MPGH01000087">
    <property type="protein sequence ID" value="OLN88711.1"/>
    <property type="molecule type" value="Genomic_DNA"/>
</dbReference>
<sequence length="614" mass="67610">MDDQNDGLSTINFDAHGYELMAYSHIDPAVTYNDPYDAHNQYMTNSHDESCLDNKYDHTACTGTGNNNLHHPVPNHNHPRSLTQLFKKRHHSVSTIPSNFHLDNACLSPGVFSPMSPSMLDANVSSPRTTTAACSSDDCKDCTISECGDEHDICHDIECSQVCDDDDCHVAATPCTDVECLAGSMSDAEQAVAGVLASIGGETLLPHNQITAASFPYASQPFPGQLYLSNDELQRTMTTQSLGMGNDFDLSHLTDDLSGIPNMGVPFHETAQFLSLSHHIVQMHANGDGSGCVRKAGASWIEHVQQEHPQQLIPCVQAMQNTHYQVMPQQVEPASAMGPAFHLSKTPSTIHVAAQTPHNRSSSTASPMSRPQTASSLPETPNTAATDFSPVTAEQFRCKWVAGSGVLCNMLFEDDEALQKHCKEAHLAGLPKTGTGFECQWHNCNRHGVFAQRSKLERHLQTHTGFKPVKCHICNLPLSAKQSLAQHMRTHTGEKPWLCTFPGCQMAFKQQSALTMHMRTHTGEKPLECEICHKRFGESSNLSKHRKTHNMKGQFKCSYCDKDFHRLDQKRRHEKTHQKHNAASGAAPADQDSDNSQTGRKVKGSRVTKSSNTK</sequence>
<dbReference type="STRING" id="708187.A0A1Q8RW50"/>
<evidence type="ECO:0000256" key="1">
    <source>
        <dbReference type="ARBA" id="ARBA00022723"/>
    </source>
</evidence>
<keyword evidence="1" id="KW-0479">Metal-binding</keyword>
<evidence type="ECO:0000259" key="7">
    <source>
        <dbReference type="PROSITE" id="PS50157"/>
    </source>
</evidence>
<dbReference type="InterPro" id="IPR036236">
    <property type="entry name" value="Znf_C2H2_sf"/>
</dbReference>
<accession>A0A1Q8RW50</accession>
<evidence type="ECO:0000256" key="6">
    <source>
        <dbReference type="SAM" id="MobiDB-lite"/>
    </source>
</evidence>
<name>A0A1Q8RW50_9PEZI</name>
<dbReference type="Pfam" id="PF00096">
    <property type="entry name" value="zf-C2H2"/>
    <property type="match status" value="2"/>
</dbReference>
<evidence type="ECO:0000313" key="8">
    <source>
        <dbReference type="EMBL" id="OLN88711.1"/>
    </source>
</evidence>
<evidence type="ECO:0000256" key="3">
    <source>
        <dbReference type="ARBA" id="ARBA00022771"/>
    </source>
</evidence>
<dbReference type="PANTHER" id="PTHR19818">
    <property type="entry name" value="ZINC FINGER PROTEIN ZIC AND GLI"/>
    <property type="match status" value="1"/>
</dbReference>
<keyword evidence="4" id="KW-0862">Zinc</keyword>
<feature type="compositionally biased region" description="Basic residues" evidence="6">
    <location>
        <begin position="570"/>
        <end position="580"/>
    </location>
</feature>
<dbReference type="SMART" id="SM00355">
    <property type="entry name" value="ZnF_C2H2"/>
    <property type="match status" value="6"/>
</dbReference>
<dbReference type="FunFam" id="3.30.160.60:FF:000125">
    <property type="entry name" value="Putative zinc finger protein 143"/>
    <property type="match status" value="1"/>
</dbReference>
<dbReference type="Proteomes" id="UP000186583">
    <property type="component" value="Unassembled WGS sequence"/>
</dbReference>
<feature type="domain" description="C2H2-type" evidence="7">
    <location>
        <begin position="437"/>
        <end position="468"/>
    </location>
</feature>
<dbReference type="Gene3D" id="3.30.160.60">
    <property type="entry name" value="Classic Zinc Finger"/>
    <property type="match status" value="5"/>
</dbReference>
<evidence type="ECO:0000256" key="5">
    <source>
        <dbReference type="PROSITE-ProRule" id="PRU00042"/>
    </source>
</evidence>
<feature type="domain" description="C2H2-type" evidence="7">
    <location>
        <begin position="497"/>
        <end position="526"/>
    </location>
</feature>
<dbReference type="PROSITE" id="PS50157">
    <property type="entry name" value="ZINC_FINGER_C2H2_2"/>
    <property type="match status" value="5"/>
</dbReference>
<comment type="caution">
    <text evidence="8">The sequence shown here is derived from an EMBL/GenBank/DDBJ whole genome shotgun (WGS) entry which is preliminary data.</text>
</comment>
<keyword evidence="2" id="KW-0677">Repeat</keyword>
<dbReference type="InterPro" id="IPR050329">
    <property type="entry name" value="GLI_C2H2-zinc-finger"/>
</dbReference>
<dbReference type="FunFam" id="3.30.160.60:FF:000557">
    <property type="entry name" value="zinc finger and SCAN domain-containing protein 29"/>
    <property type="match status" value="1"/>
</dbReference>
<keyword evidence="3 5" id="KW-0863">Zinc-finger</keyword>
<feature type="region of interest" description="Disordered" evidence="6">
    <location>
        <begin position="570"/>
        <end position="614"/>
    </location>
</feature>
<feature type="domain" description="C2H2-type" evidence="7">
    <location>
        <begin position="555"/>
        <end position="582"/>
    </location>
</feature>
<evidence type="ECO:0000256" key="2">
    <source>
        <dbReference type="ARBA" id="ARBA00022737"/>
    </source>
</evidence>
<feature type="compositionally biased region" description="Polar residues" evidence="6">
    <location>
        <begin position="356"/>
        <end position="386"/>
    </location>
</feature>
<dbReference type="OrthoDB" id="3437960at2759"/>
<dbReference type="GO" id="GO:0000981">
    <property type="term" value="F:DNA-binding transcription factor activity, RNA polymerase II-specific"/>
    <property type="evidence" value="ECO:0007669"/>
    <property type="project" value="UniProtKB-ARBA"/>
</dbReference>
<gene>
    <name evidence="8" type="ORF">CCHL11_01918</name>
</gene>
<evidence type="ECO:0000313" key="9">
    <source>
        <dbReference type="Proteomes" id="UP000186583"/>
    </source>
</evidence>
<dbReference type="GO" id="GO:0008270">
    <property type="term" value="F:zinc ion binding"/>
    <property type="evidence" value="ECO:0007669"/>
    <property type="project" value="UniProtKB-KW"/>
</dbReference>
<dbReference type="SUPFAM" id="SSF57667">
    <property type="entry name" value="beta-beta-alpha zinc fingers"/>
    <property type="match status" value="3"/>
</dbReference>
<keyword evidence="9" id="KW-1185">Reference proteome</keyword>
<dbReference type="GO" id="GO:0005634">
    <property type="term" value="C:nucleus"/>
    <property type="evidence" value="ECO:0007669"/>
    <property type="project" value="TreeGrafter"/>
</dbReference>
<dbReference type="InterPro" id="IPR013087">
    <property type="entry name" value="Znf_C2H2_type"/>
</dbReference>
<organism evidence="8 9">
    <name type="scientific">Colletotrichum chlorophyti</name>
    <dbReference type="NCBI Taxonomy" id="708187"/>
    <lineage>
        <taxon>Eukaryota</taxon>
        <taxon>Fungi</taxon>
        <taxon>Dikarya</taxon>
        <taxon>Ascomycota</taxon>
        <taxon>Pezizomycotina</taxon>
        <taxon>Sordariomycetes</taxon>
        <taxon>Hypocreomycetidae</taxon>
        <taxon>Glomerellales</taxon>
        <taxon>Glomerellaceae</taxon>
        <taxon>Colletotrichum</taxon>
    </lineage>
</organism>
<feature type="domain" description="C2H2-type" evidence="7">
    <location>
        <begin position="527"/>
        <end position="554"/>
    </location>
</feature>
<feature type="domain" description="C2H2-type" evidence="7">
    <location>
        <begin position="469"/>
        <end position="496"/>
    </location>
</feature>
<reference evidence="8 9" key="1">
    <citation type="submission" date="2016-11" db="EMBL/GenBank/DDBJ databases">
        <title>Draft Genome Assembly of Colletotrichum chlorophyti a pathogen of herbaceous plants.</title>
        <authorList>
            <person name="Gan P."/>
            <person name="Narusaka M."/>
            <person name="Tsushima A."/>
            <person name="Narusaka Y."/>
            <person name="Takano Y."/>
            <person name="Shirasu K."/>
        </authorList>
    </citation>
    <scope>NUCLEOTIDE SEQUENCE [LARGE SCALE GENOMIC DNA]</scope>
    <source>
        <strain evidence="8 9">NTL11</strain>
    </source>
</reference>
<dbReference type="AlphaFoldDB" id="A0A1Q8RW50"/>
<evidence type="ECO:0000256" key="4">
    <source>
        <dbReference type="ARBA" id="ARBA00022833"/>
    </source>
</evidence>
<dbReference type="PANTHER" id="PTHR19818:SF139">
    <property type="entry name" value="PAIR-RULE PROTEIN ODD-PAIRED"/>
    <property type="match status" value="1"/>
</dbReference>